<dbReference type="SMART" id="SM00326">
    <property type="entry name" value="SH3"/>
    <property type="match status" value="1"/>
</dbReference>
<evidence type="ECO:0000256" key="5">
    <source>
        <dbReference type="SAM" id="MobiDB-lite"/>
    </source>
</evidence>
<dbReference type="OrthoDB" id="6250593at2759"/>
<dbReference type="GO" id="GO:0015629">
    <property type="term" value="C:actin cytoskeleton"/>
    <property type="evidence" value="ECO:0007669"/>
    <property type="project" value="TreeGrafter"/>
</dbReference>
<feature type="region of interest" description="Disordered" evidence="5">
    <location>
        <begin position="176"/>
        <end position="278"/>
    </location>
</feature>
<sequence>MSNVPVFSINRSLNNVLSELEFLRETQVITPELYNQIVNKIPRTYEQGVPPVGPFELASGSTANIPSYQNTNTPNTITTTTAATNPSSNTARSDEKQVLTSQQAPPQQQQQQQPQLTGGEVVEALYAYQPAAPTDLPLYPGQRINIVEKLNADWWRGRDTQTGQEGIFPANYVRVSQQQQAPPPQQQPQQQQGYQAYDNRGGYGAPPPSYGATSYQYAQPPPQQQQQQQQQFPPPSVNYYQPPPQQQQQPQQIVVQEQQPQQQQQQQQHHQSSAVADGAKKFGSKLGNAAIFGAGATIGSNIVNSIF</sequence>
<dbReference type="SUPFAM" id="SSF50044">
    <property type="entry name" value="SH3-domain"/>
    <property type="match status" value="1"/>
</dbReference>
<dbReference type="RefSeq" id="XP_031852226.1">
    <property type="nucleotide sequence ID" value="XM_031996335.1"/>
</dbReference>
<evidence type="ECO:0000313" key="8">
    <source>
        <dbReference type="Proteomes" id="UP000398389"/>
    </source>
</evidence>
<feature type="region of interest" description="Disordered" evidence="5">
    <location>
        <begin position="80"/>
        <end position="116"/>
    </location>
</feature>
<accession>A0A5E8B782</accession>
<evidence type="ECO:0000313" key="7">
    <source>
        <dbReference type="EMBL" id="VVT47243.1"/>
    </source>
</evidence>
<evidence type="ECO:0000256" key="2">
    <source>
        <dbReference type="ARBA" id="ARBA00022443"/>
    </source>
</evidence>
<organism evidence="7 8">
    <name type="scientific">Magnusiomyces paraingens</name>
    <dbReference type="NCBI Taxonomy" id="2606893"/>
    <lineage>
        <taxon>Eukaryota</taxon>
        <taxon>Fungi</taxon>
        <taxon>Dikarya</taxon>
        <taxon>Ascomycota</taxon>
        <taxon>Saccharomycotina</taxon>
        <taxon>Dipodascomycetes</taxon>
        <taxon>Dipodascales</taxon>
        <taxon>Dipodascaceae</taxon>
        <taxon>Magnusiomyces</taxon>
    </lineage>
</organism>
<dbReference type="InterPro" id="IPR001452">
    <property type="entry name" value="SH3_domain"/>
</dbReference>
<feature type="domain" description="SH3" evidence="6">
    <location>
        <begin position="117"/>
        <end position="178"/>
    </location>
</feature>
<evidence type="ECO:0000259" key="6">
    <source>
        <dbReference type="PROSITE" id="PS50002"/>
    </source>
</evidence>
<keyword evidence="2 4" id="KW-0728">SH3 domain</keyword>
<feature type="compositionally biased region" description="Low complexity" evidence="5">
    <location>
        <begin position="246"/>
        <end position="271"/>
    </location>
</feature>
<dbReference type="GO" id="GO:0097320">
    <property type="term" value="P:plasma membrane tubulation"/>
    <property type="evidence" value="ECO:0007669"/>
    <property type="project" value="TreeGrafter"/>
</dbReference>
<dbReference type="PANTHER" id="PTHR47174">
    <property type="entry name" value="BRIDGING INTEGRATOR 3"/>
    <property type="match status" value="1"/>
</dbReference>
<dbReference type="Pfam" id="PF00018">
    <property type="entry name" value="SH3_1"/>
    <property type="match status" value="1"/>
</dbReference>
<reference evidence="7 8" key="1">
    <citation type="submission" date="2019-09" db="EMBL/GenBank/DDBJ databases">
        <authorList>
            <person name="Brejova B."/>
        </authorList>
    </citation>
    <scope>NUCLEOTIDE SEQUENCE [LARGE SCALE GENOMIC DNA]</scope>
</reference>
<dbReference type="Proteomes" id="UP000398389">
    <property type="component" value="Unassembled WGS sequence"/>
</dbReference>
<dbReference type="AlphaFoldDB" id="A0A5E8B782"/>
<dbReference type="GO" id="GO:0008289">
    <property type="term" value="F:lipid binding"/>
    <property type="evidence" value="ECO:0007669"/>
    <property type="project" value="TreeGrafter"/>
</dbReference>
<feature type="compositionally biased region" description="Pro residues" evidence="5">
    <location>
        <begin position="232"/>
        <end position="245"/>
    </location>
</feature>
<dbReference type="PANTHER" id="PTHR47174:SF3">
    <property type="entry name" value="BRIDGING INTEGRATOR 3"/>
    <property type="match status" value="1"/>
</dbReference>
<dbReference type="EMBL" id="CABVLU010000001">
    <property type="protein sequence ID" value="VVT47243.1"/>
    <property type="molecule type" value="Genomic_DNA"/>
</dbReference>
<keyword evidence="8" id="KW-1185">Reference proteome</keyword>
<feature type="compositionally biased region" description="Low complexity" evidence="5">
    <location>
        <begin position="102"/>
        <end position="115"/>
    </location>
</feature>
<comment type="subcellular location">
    <subcellularLocation>
        <location evidence="1">Cytoplasm</location>
    </subcellularLocation>
</comment>
<dbReference type="GO" id="GO:0006897">
    <property type="term" value="P:endocytosis"/>
    <property type="evidence" value="ECO:0007669"/>
    <property type="project" value="InterPro"/>
</dbReference>
<dbReference type="PROSITE" id="PS50002">
    <property type="entry name" value="SH3"/>
    <property type="match status" value="1"/>
</dbReference>
<dbReference type="GO" id="GO:0005737">
    <property type="term" value="C:cytoplasm"/>
    <property type="evidence" value="ECO:0007669"/>
    <property type="project" value="UniProtKB-SubCell"/>
</dbReference>
<proteinExistence type="predicted"/>
<evidence type="ECO:0000256" key="4">
    <source>
        <dbReference type="PROSITE-ProRule" id="PRU00192"/>
    </source>
</evidence>
<name>A0A5E8B782_9ASCO</name>
<dbReference type="GeneID" id="43580435"/>
<dbReference type="PRINTS" id="PR00452">
    <property type="entry name" value="SH3DOMAIN"/>
</dbReference>
<gene>
    <name evidence="7" type="ORF">SAPINGB_P001614</name>
</gene>
<protein>
    <recommendedName>
        <fullName evidence="6">SH3 domain-containing protein</fullName>
    </recommendedName>
</protein>
<keyword evidence="3" id="KW-0963">Cytoplasm</keyword>
<evidence type="ECO:0000256" key="3">
    <source>
        <dbReference type="ARBA" id="ARBA00022490"/>
    </source>
</evidence>
<evidence type="ECO:0000256" key="1">
    <source>
        <dbReference type="ARBA" id="ARBA00004496"/>
    </source>
</evidence>
<dbReference type="InterPro" id="IPR036028">
    <property type="entry name" value="SH3-like_dom_sf"/>
</dbReference>
<dbReference type="Gene3D" id="2.30.30.40">
    <property type="entry name" value="SH3 Domains"/>
    <property type="match status" value="1"/>
</dbReference>
<dbReference type="InterPro" id="IPR046982">
    <property type="entry name" value="BIN3/RVS161-like"/>
</dbReference>
<dbReference type="CDD" id="cd00174">
    <property type="entry name" value="SH3"/>
    <property type="match status" value="1"/>
</dbReference>
<feature type="compositionally biased region" description="Low complexity" evidence="5">
    <location>
        <begin position="80"/>
        <end position="90"/>
    </location>
</feature>
<dbReference type="GO" id="GO:0051666">
    <property type="term" value="P:actin cortical patch localization"/>
    <property type="evidence" value="ECO:0007669"/>
    <property type="project" value="InterPro"/>
</dbReference>